<proteinExistence type="predicted"/>
<dbReference type="Proteomes" id="UP000217790">
    <property type="component" value="Unassembled WGS sequence"/>
</dbReference>
<dbReference type="EMBL" id="KZ293679">
    <property type="protein sequence ID" value="PBK87258.1"/>
    <property type="molecule type" value="Genomic_DNA"/>
</dbReference>
<evidence type="ECO:0000313" key="2">
    <source>
        <dbReference type="Proteomes" id="UP000217790"/>
    </source>
</evidence>
<keyword evidence="2" id="KW-1185">Reference proteome</keyword>
<accession>A0A2H3D8V3</accession>
<protein>
    <submittedName>
        <fullName evidence="1">Uncharacterized protein</fullName>
    </submittedName>
</protein>
<evidence type="ECO:0000313" key="1">
    <source>
        <dbReference type="EMBL" id="PBK87258.1"/>
    </source>
</evidence>
<sequence>MRGRQSNLSIVCEGEQQKMWGGRYRQGTSVERREGRLRDCKIRCVLEGTVMDQPGYRRTSNLKITRARLEQNVFLTLTLGFSFAAWISRPAHAASVRQEAR</sequence>
<reference evidence="2" key="1">
    <citation type="journal article" date="2017" name="Nat. Ecol. Evol.">
        <title>Genome expansion and lineage-specific genetic innovations in the forest pathogenic fungi Armillaria.</title>
        <authorList>
            <person name="Sipos G."/>
            <person name="Prasanna A.N."/>
            <person name="Walter M.C."/>
            <person name="O'Connor E."/>
            <person name="Balint B."/>
            <person name="Krizsan K."/>
            <person name="Kiss B."/>
            <person name="Hess J."/>
            <person name="Varga T."/>
            <person name="Slot J."/>
            <person name="Riley R."/>
            <person name="Boka B."/>
            <person name="Rigling D."/>
            <person name="Barry K."/>
            <person name="Lee J."/>
            <person name="Mihaltcheva S."/>
            <person name="LaButti K."/>
            <person name="Lipzen A."/>
            <person name="Waldron R."/>
            <person name="Moloney N.M."/>
            <person name="Sperisen C."/>
            <person name="Kredics L."/>
            <person name="Vagvoelgyi C."/>
            <person name="Patrignani A."/>
            <person name="Fitzpatrick D."/>
            <person name="Nagy I."/>
            <person name="Doyle S."/>
            <person name="Anderson J.B."/>
            <person name="Grigoriev I.V."/>
            <person name="Gueldener U."/>
            <person name="Muensterkoetter M."/>
            <person name="Nagy L.G."/>
        </authorList>
    </citation>
    <scope>NUCLEOTIDE SEQUENCE [LARGE SCALE GENOMIC DNA]</scope>
    <source>
        <strain evidence="2">Ar21-2</strain>
    </source>
</reference>
<organism evidence="1 2">
    <name type="scientific">Armillaria gallica</name>
    <name type="common">Bulbous honey fungus</name>
    <name type="synonym">Armillaria bulbosa</name>
    <dbReference type="NCBI Taxonomy" id="47427"/>
    <lineage>
        <taxon>Eukaryota</taxon>
        <taxon>Fungi</taxon>
        <taxon>Dikarya</taxon>
        <taxon>Basidiomycota</taxon>
        <taxon>Agaricomycotina</taxon>
        <taxon>Agaricomycetes</taxon>
        <taxon>Agaricomycetidae</taxon>
        <taxon>Agaricales</taxon>
        <taxon>Marasmiineae</taxon>
        <taxon>Physalacriaceae</taxon>
        <taxon>Armillaria</taxon>
    </lineage>
</organism>
<gene>
    <name evidence="1" type="ORF">ARMGADRAFT_462677</name>
</gene>
<name>A0A2H3D8V3_ARMGA</name>
<dbReference type="AlphaFoldDB" id="A0A2H3D8V3"/>
<dbReference type="InParanoid" id="A0A2H3D8V3"/>